<evidence type="ECO:0000256" key="2">
    <source>
        <dbReference type="ARBA" id="ARBA00023125"/>
    </source>
</evidence>
<organism evidence="5 6">
    <name type="scientific">Caulobacter radicis</name>
    <dbReference type="NCBI Taxonomy" id="2172650"/>
    <lineage>
        <taxon>Bacteria</taxon>
        <taxon>Pseudomonadati</taxon>
        <taxon>Pseudomonadota</taxon>
        <taxon>Alphaproteobacteria</taxon>
        <taxon>Caulobacterales</taxon>
        <taxon>Caulobacteraceae</taxon>
        <taxon>Caulobacter</taxon>
    </lineage>
</organism>
<dbReference type="GO" id="GO:0003677">
    <property type="term" value="F:DNA binding"/>
    <property type="evidence" value="ECO:0007669"/>
    <property type="project" value="UniProtKB-KW"/>
</dbReference>
<evidence type="ECO:0000313" key="5">
    <source>
        <dbReference type="EMBL" id="PVM77476.1"/>
    </source>
</evidence>
<dbReference type="SMART" id="SM00421">
    <property type="entry name" value="HTH_LUXR"/>
    <property type="match status" value="1"/>
</dbReference>
<comment type="caution">
    <text evidence="5">The sequence shown here is derived from an EMBL/GenBank/DDBJ whole genome shotgun (WGS) entry which is preliminary data.</text>
</comment>
<dbReference type="PRINTS" id="PR00038">
    <property type="entry name" value="HTHLUXR"/>
</dbReference>
<dbReference type="InterPro" id="IPR036388">
    <property type="entry name" value="WH-like_DNA-bd_sf"/>
</dbReference>
<gene>
    <name evidence="5" type="ORF">DDF65_16220</name>
</gene>
<keyword evidence="1" id="KW-0805">Transcription regulation</keyword>
<dbReference type="Pfam" id="PF13426">
    <property type="entry name" value="PAS_9"/>
    <property type="match status" value="1"/>
</dbReference>
<dbReference type="Gene3D" id="3.30.450.20">
    <property type="entry name" value="PAS domain"/>
    <property type="match status" value="1"/>
</dbReference>
<dbReference type="PROSITE" id="PS50043">
    <property type="entry name" value="HTH_LUXR_2"/>
    <property type="match status" value="1"/>
</dbReference>
<dbReference type="CDD" id="cd06170">
    <property type="entry name" value="LuxR_C_like"/>
    <property type="match status" value="1"/>
</dbReference>
<reference evidence="5 6" key="1">
    <citation type="submission" date="2018-04" db="EMBL/GenBank/DDBJ databases">
        <title>The genome sequence of Caulobacter sp. 736.</title>
        <authorList>
            <person name="Gao J."/>
            <person name="Sun J."/>
        </authorList>
    </citation>
    <scope>NUCLEOTIDE SEQUENCE [LARGE SCALE GENOMIC DNA]</scope>
    <source>
        <strain evidence="5 6">736</strain>
    </source>
</reference>
<name>A0A2T9J7G4_9CAUL</name>
<dbReference type="InterPro" id="IPR016032">
    <property type="entry name" value="Sig_transdc_resp-reg_C-effctor"/>
</dbReference>
<dbReference type="Pfam" id="PF00196">
    <property type="entry name" value="GerE"/>
    <property type="match status" value="1"/>
</dbReference>
<dbReference type="Proteomes" id="UP000244913">
    <property type="component" value="Unassembled WGS sequence"/>
</dbReference>
<dbReference type="PANTHER" id="PTHR44688:SF16">
    <property type="entry name" value="DNA-BINDING TRANSCRIPTIONAL ACTIVATOR DEVR_DOSR"/>
    <property type="match status" value="1"/>
</dbReference>
<dbReference type="InterPro" id="IPR000014">
    <property type="entry name" value="PAS"/>
</dbReference>
<evidence type="ECO:0000256" key="1">
    <source>
        <dbReference type="ARBA" id="ARBA00023015"/>
    </source>
</evidence>
<dbReference type="SUPFAM" id="SSF46894">
    <property type="entry name" value="C-terminal effector domain of the bipartite response regulators"/>
    <property type="match status" value="1"/>
</dbReference>
<dbReference type="AlphaFoldDB" id="A0A2T9J7G4"/>
<feature type="domain" description="HTH luxR-type" evidence="4">
    <location>
        <begin position="132"/>
        <end position="197"/>
    </location>
</feature>
<dbReference type="RefSeq" id="WP_116568684.1">
    <property type="nucleotide sequence ID" value="NZ_QDKP01000049.1"/>
</dbReference>
<dbReference type="Gene3D" id="1.10.10.10">
    <property type="entry name" value="Winged helix-like DNA-binding domain superfamily/Winged helix DNA-binding domain"/>
    <property type="match status" value="1"/>
</dbReference>
<dbReference type="EMBL" id="QDKP01000049">
    <property type="protein sequence ID" value="PVM77476.1"/>
    <property type="molecule type" value="Genomic_DNA"/>
</dbReference>
<dbReference type="GO" id="GO:0006355">
    <property type="term" value="P:regulation of DNA-templated transcription"/>
    <property type="evidence" value="ECO:0007669"/>
    <property type="project" value="InterPro"/>
</dbReference>
<sequence>MSRSGGDAAISQDGSAAGDGLAALAFEHSPVAMIYTERRIIRRANGAFAAMFDLPLDRIEGLSMDLFYPSQQDSERLARHALGPLRATGCHADERTMQRQSGALFWCSVTGRSLTPEDPLARSIWCFQDLSHQWNVSELRPRDREVAIFVCEGYSAKEIARLLNLSPRTVEAYLARIKHKLAVRNVVELVSRIRPAAAKAG</sequence>
<dbReference type="PANTHER" id="PTHR44688">
    <property type="entry name" value="DNA-BINDING TRANSCRIPTIONAL ACTIVATOR DEVR_DOSR"/>
    <property type="match status" value="1"/>
</dbReference>
<accession>A0A2T9J7G4</accession>
<keyword evidence="2" id="KW-0238">DNA-binding</keyword>
<dbReference type="InterPro" id="IPR000792">
    <property type="entry name" value="Tscrpt_reg_LuxR_C"/>
</dbReference>
<evidence type="ECO:0000256" key="3">
    <source>
        <dbReference type="ARBA" id="ARBA00023163"/>
    </source>
</evidence>
<dbReference type="PROSITE" id="PS00622">
    <property type="entry name" value="HTH_LUXR_1"/>
    <property type="match status" value="1"/>
</dbReference>
<dbReference type="InterPro" id="IPR035965">
    <property type="entry name" value="PAS-like_dom_sf"/>
</dbReference>
<keyword evidence="6" id="KW-1185">Reference proteome</keyword>
<evidence type="ECO:0000259" key="4">
    <source>
        <dbReference type="PROSITE" id="PS50043"/>
    </source>
</evidence>
<protein>
    <submittedName>
        <fullName evidence="5">Helix-turn-helix transcriptional regulator</fullName>
    </submittedName>
</protein>
<dbReference type="NCBIfam" id="TIGR00229">
    <property type="entry name" value="sensory_box"/>
    <property type="match status" value="1"/>
</dbReference>
<dbReference type="SUPFAM" id="SSF55785">
    <property type="entry name" value="PYP-like sensor domain (PAS domain)"/>
    <property type="match status" value="1"/>
</dbReference>
<keyword evidence="3" id="KW-0804">Transcription</keyword>
<evidence type="ECO:0000313" key="6">
    <source>
        <dbReference type="Proteomes" id="UP000244913"/>
    </source>
</evidence>
<proteinExistence type="predicted"/>